<gene>
    <name evidence="2" type="ORF">NCTC10254_01734</name>
</gene>
<keyword evidence="1" id="KW-1133">Transmembrane helix</keyword>
<evidence type="ECO:0000313" key="3">
    <source>
        <dbReference type="Proteomes" id="UP000249886"/>
    </source>
</evidence>
<feature type="transmembrane region" description="Helical" evidence="1">
    <location>
        <begin position="41"/>
        <end position="65"/>
    </location>
</feature>
<comment type="caution">
    <text evidence="2">The sequence shown here is derived from an EMBL/GenBank/DDBJ whole genome shotgun (WGS) entry which is preliminary data.</text>
</comment>
<dbReference type="Proteomes" id="UP000249886">
    <property type="component" value="Unassembled WGS sequence"/>
</dbReference>
<keyword evidence="1" id="KW-0812">Transmembrane</keyword>
<dbReference type="EMBL" id="UARK01000020">
    <property type="protein sequence ID" value="SPW30550.1"/>
    <property type="molecule type" value="Genomic_DNA"/>
</dbReference>
<accession>A0A8B4H8E0</accession>
<sequence>MGAAGRRASYLLVNHDTFPPILTAVPSVALASGLLDSFDGIFPGMALISLAGWTIIGVTAATRWFKFAD</sequence>
<reference evidence="2 3" key="1">
    <citation type="submission" date="2018-06" db="EMBL/GenBank/DDBJ databases">
        <authorList>
            <consortium name="Pathogen Informatics"/>
            <person name="Doyle S."/>
        </authorList>
    </citation>
    <scope>NUCLEOTIDE SEQUENCE [LARGE SCALE GENOMIC DNA]</scope>
    <source>
        <strain evidence="2 3">NCTC10254</strain>
    </source>
</reference>
<evidence type="ECO:0000256" key="1">
    <source>
        <dbReference type="SAM" id="Phobius"/>
    </source>
</evidence>
<organism evidence="2 3">
    <name type="scientific">Corynebacterium matruchotii</name>
    <dbReference type="NCBI Taxonomy" id="43768"/>
    <lineage>
        <taxon>Bacteria</taxon>
        <taxon>Bacillati</taxon>
        <taxon>Actinomycetota</taxon>
        <taxon>Actinomycetes</taxon>
        <taxon>Mycobacteriales</taxon>
        <taxon>Corynebacteriaceae</taxon>
        <taxon>Corynebacterium</taxon>
    </lineage>
</organism>
<evidence type="ECO:0000313" key="2">
    <source>
        <dbReference type="EMBL" id="SPW30550.1"/>
    </source>
</evidence>
<keyword evidence="1" id="KW-0472">Membrane</keyword>
<proteinExistence type="predicted"/>
<dbReference type="AlphaFoldDB" id="A0A8B4H8E0"/>
<name>A0A8B4H8E0_9CORY</name>
<protein>
    <submittedName>
        <fullName evidence="2">ABC transport system, permease</fullName>
    </submittedName>
</protein>